<dbReference type="GO" id="GO:0016020">
    <property type="term" value="C:membrane"/>
    <property type="evidence" value="ECO:0007669"/>
    <property type="project" value="TreeGrafter"/>
</dbReference>
<dbReference type="InterPro" id="IPR000073">
    <property type="entry name" value="AB_hydrolase_1"/>
</dbReference>
<dbReference type="PRINTS" id="PR00111">
    <property type="entry name" value="ABHYDROLASE"/>
</dbReference>
<dbReference type="RefSeq" id="WP_267989410.1">
    <property type="nucleotide sequence ID" value="NZ_JAPJZI010000001.1"/>
</dbReference>
<dbReference type="Pfam" id="PF12697">
    <property type="entry name" value="Abhydrolase_6"/>
    <property type="match status" value="1"/>
</dbReference>
<protein>
    <submittedName>
        <fullName evidence="2">Alpha/beta fold hydrolase</fullName>
    </submittedName>
</protein>
<dbReference type="GO" id="GO:0047372">
    <property type="term" value="F:monoacylglycerol lipase activity"/>
    <property type="evidence" value="ECO:0007669"/>
    <property type="project" value="TreeGrafter"/>
</dbReference>
<evidence type="ECO:0000313" key="2">
    <source>
        <dbReference type="EMBL" id="MDA5397966.1"/>
    </source>
</evidence>
<feature type="domain" description="AB hydrolase-1" evidence="1">
    <location>
        <begin position="27"/>
        <end position="250"/>
    </location>
</feature>
<dbReference type="PANTHER" id="PTHR43798:SF5">
    <property type="entry name" value="MONOACYLGLYCEROL LIPASE ABHD6"/>
    <property type="match status" value="1"/>
</dbReference>
<dbReference type="InterPro" id="IPR029058">
    <property type="entry name" value="AB_hydrolase_fold"/>
</dbReference>
<dbReference type="EMBL" id="JAPJZI010000001">
    <property type="protein sequence ID" value="MDA5397966.1"/>
    <property type="molecule type" value="Genomic_DNA"/>
</dbReference>
<comment type="caution">
    <text evidence="2">The sequence shown here is derived from an EMBL/GenBank/DDBJ whole genome shotgun (WGS) entry which is preliminary data.</text>
</comment>
<proteinExistence type="predicted"/>
<accession>A0A9X3UJW9</accession>
<dbReference type="InterPro" id="IPR050266">
    <property type="entry name" value="AB_hydrolase_sf"/>
</dbReference>
<reference evidence="2" key="1">
    <citation type="submission" date="2022-11" db="EMBL/GenBank/DDBJ databases">
        <title>Draft genome sequence of Hoeflea poritis E7-10 and Hoeflea prorocentri PM5-8, separated from scleractinian coral Porites lutea and marine dinoflagellate.</title>
        <authorList>
            <person name="Zhang G."/>
            <person name="Wei Q."/>
            <person name="Cai L."/>
        </authorList>
    </citation>
    <scope>NUCLEOTIDE SEQUENCE</scope>
    <source>
        <strain evidence="2">PM5-8</strain>
    </source>
</reference>
<evidence type="ECO:0000313" key="3">
    <source>
        <dbReference type="Proteomes" id="UP001151234"/>
    </source>
</evidence>
<dbReference type="Proteomes" id="UP001151234">
    <property type="component" value="Unassembled WGS sequence"/>
</dbReference>
<dbReference type="SUPFAM" id="SSF53474">
    <property type="entry name" value="alpha/beta-Hydrolases"/>
    <property type="match status" value="1"/>
</dbReference>
<sequence>MPTVTINGDEMFYRHNGADERADGLAVVLVHGAGGSTADWPASWLDMQQADETRLSSVPVIAVDLPGHGKSAGASRQSVAGYAEAIAGFLDALNLQRVLLVGHSMGAAIALTLAADKNPRLAGISLLAGAAKLAVSPAILDGLQNQFEATVGNIVKYSWHREVDDDLKQAARERLLNCPQNVVYDDFLACSRYDLTDRLVDVAIPVLIVAAADDRMVPAETAVSLSEKLGTSKQTVLDNCGHYLQIEKAALTSDTLADFLANDLANGI</sequence>
<keyword evidence="2" id="KW-0378">Hydrolase</keyword>
<keyword evidence="3" id="KW-1185">Reference proteome</keyword>
<dbReference type="PANTHER" id="PTHR43798">
    <property type="entry name" value="MONOACYLGLYCEROL LIPASE"/>
    <property type="match status" value="1"/>
</dbReference>
<dbReference type="GO" id="GO:0046464">
    <property type="term" value="P:acylglycerol catabolic process"/>
    <property type="evidence" value="ECO:0007669"/>
    <property type="project" value="TreeGrafter"/>
</dbReference>
<gene>
    <name evidence="2" type="ORF">OQ273_05200</name>
</gene>
<name>A0A9X3UJW9_9HYPH</name>
<organism evidence="2 3">
    <name type="scientific">Hoeflea prorocentri</name>
    <dbReference type="NCBI Taxonomy" id="1922333"/>
    <lineage>
        <taxon>Bacteria</taxon>
        <taxon>Pseudomonadati</taxon>
        <taxon>Pseudomonadota</taxon>
        <taxon>Alphaproteobacteria</taxon>
        <taxon>Hyphomicrobiales</taxon>
        <taxon>Rhizobiaceae</taxon>
        <taxon>Hoeflea</taxon>
    </lineage>
</organism>
<dbReference type="AlphaFoldDB" id="A0A9X3UJW9"/>
<dbReference type="Gene3D" id="3.40.50.1820">
    <property type="entry name" value="alpha/beta hydrolase"/>
    <property type="match status" value="1"/>
</dbReference>
<evidence type="ECO:0000259" key="1">
    <source>
        <dbReference type="Pfam" id="PF12697"/>
    </source>
</evidence>